<dbReference type="STRING" id="1120923.SAMN02746095_02504"/>
<gene>
    <name evidence="7" type="ORF">Aam_054_033</name>
</gene>
<dbReference type="AlphaFoldDB" id="A0A0D6PG40"/>
<keyword evidence="4" id="KW-0012">Acyltransferase</keyword>
<evidence type="ECO:0000313" key="7">
    <source>
        <dbReference type="EMBL" id="GAN80612.1"/>
    </source>
</evidence>
<proteinExistence type="predicted"/>
<name>A0A0D6PG40_9PROT</name>
<dbReference type="SUPFAM" id="SSF55729">
    <property type="entry name" value="Acyl-CoA N-acyltransferases (Nat)"/>
    <property type="match status" value="1"/>
</dbReference>
<keyword evidence="1" id="KW-0678">Repressor</keyword>
<keyword evidence="3 7" id="KW-0808">Transferase</keyword>
<evidence type="ECO:0000256" key="3">
    <source>
        <dbReference type="ARBA" id="ARBA00022679"/>
    </source>
</evidence>
<dbReference type="RefSeq" id="WP_048879016.1">
    <property type="nucleotide sequence ID" value="NZ_BANC01000053.1"/>
</dbReference>
<accession>A0A0D6PG40</accession>
<keyword evidence="2" id="KW-1277">Toxin-antitoxin system</keyword>
<dbReference type="Pfam" id="PF13508">
    <property type="entry name" value="Acetyltransf_7"/>
    <property type="match status" value="1"/>
</dbReference>
<evidence type="ECO:0000256" key="4">
    <source>
        <dbReference type="ARBA" id="ARBA00023315"/>
    </source>
</evidence>
<evidence type="ECO:0000259" key="6">
    <source>
        <dbReference type="PROSITE" id="PS51186"/>
    </source>
</evidence>
<reference evidence="7 8" key="1">
    <citation type="submission" date="2012-11" db="EMBL/GenBank/DDBJ databases">
        <title>Whole genome sequence of Acidocella aminolytica 101 = DSM 11237.</title>
        <authorList>
            <person name="Azuma Y."/>
            <person name="Higashiura N."/>
            <person name="Hirakawa H."/>
            <person name="Matsushita K."/>
        </authorList>
    </citation>
    <scope>NUCLEOTIDE SEQUENCE [LARGE SCALE GENOMIC DNA]</scope>
    <source>
        <strain evidence="8">101 / DSM 11237</strain>
    </source>
</reference>
<dbReference type="PANTHER" id="PTHR36449">
    <property type="entry name" value="ACETYLTRANSFERASE-RELATED"/>
    <property type="match status" value="1"/>
</dbReference>
<dbReference type="PROSITE" id="PS51186">
    <property type="entry name" value="GNAT"/>
    <property type="match status" value="1"/>
</dbReference>
<feature type="domain" description="N-acetyltransferase" evidence="6">
    <location>
        <begin position="15"/>
        <end position="187"/>
    </location>
</feature>
<evidence type="ECO:0000313" key="8">
    <source>
        <dbReference type="Proteomes" id="UP000032668"/>
    </source>
</evidence>
<evidence type="ECO:0000256" key="2">
    <source>
        <dbReference type="ARBA" id="ARBA00022649"/>
    </source>
</evidence>
<dbReference type="Proteomes" id="UP000032668">
    <property type="component" value="Unassembled WGS sequence"/>
</dbReference>
<dbReference type="InterPro" id="IPR000182">
    <property type="entry name" value="GNAT_dom"/>
</dbReference>
<keyword evidence="8" id="KW-1185">Reference proteome</keyword>
<dbReference type="EMBL" id="BANC01000053">
    <property type="protein sequence ID" value="GAN80612.1"/>
    <property type="molecule type" value="Genomic_DNA"/>
</dbReference>
<comment type="catalytic activity">
    <reaction evidence="5">
        <text>glycyl-tRNA(Gly) + acetyl-CoA = N-acetylglycyl-tRNA(Gly) + CoA + H(+)</text>
        <dbReference type="Rhea" id="RHEA:81867"/>
        <dbReference type="Rhea" id="RHEA-COMP:9683"/>
        <dbReference type="Rhea" id="RHEA-COMP:19766"/>
        <dbReference type="ChEBI" id="CHEBI:15378"/>
        <dbReference type="ChEBI" id="CHEBI:57287"/>
        <dbReference type="ChEBI" id="CHEBI:57288"/>
        <dbReference type="ChEBI" id="CHEBI:78522"/>
        <dbReference type="ChEBI" id="CHEBI:232036"/>
    </reaction>
</comment>
<dbReference type="GO" id="GO:0016747">
    <property type="term" value="F:acyltransferase activity, transferring groups other than amino-acyl groups"/>
    <property type="evidence" value="ECO:0007669"/>
    <property type="project" value="InterPro"/>
</dbReference>
<evidence type="ECO:0000256" key="5">
    <source>
        <dbReference type="ARBA" id="ARBA00049880"/>
    </source>
</evidence>
<dbReference type="InterPro" id="IPR016181">
    <property type="entry name" value="Acyl_CoA_acyltransferase"/>
</dbReference>
<comment type="caution">
    <text evidence="7">The sequence shown here is derived from an EMBL/GenBank/DDBJ whole genome shotgun (WGS) entry which is preliminary data.</text>
</comment>
<dbReference type="Gene3D" id="3.40.630.30">
    <property type="match status" value="1"/>
</dbReference>
<dbReference type="PANTHER" id="PTHR36449:SF1">
    <property type="entry name" value="ACETYLTRANSFERASE"/>
    <property type="match status" value="1"/>
</dbReference>
<evidence type="ECO:0000256" key="1">
    <source>
        <dbReference type="ARBA" id="ARBA00022491"/>
    </source>
</evidence>
<organism evidence="7 8">
    <name type="scientific">Acidocella aminolytica 101 = DSM 11237</name>
    <dbReference type="NCBI Taxonomy" id="1120923"/>
    <lineage>
        <taxon>Bacteria</taxon>
        <taxon>Pseudomonadati</taxon>
        <taxon>Pseudomonadota</taxon>
        <taxon>Alphaproteobacteria</taxon>
        <taxon>Acetobacterales</taxon>
        <taxon>Acidocellaceae</taxon>
        <taxon>Acidocella</taxon>
    </lineage>
</organism>
<protein>
    <submittedName>
        <fullName evidence="7">Acetyltransferase</fullName>
    </submittedName>
</protein>
<sequence>MVKPGGKLPAGVKPVKLRILPPERLTAAHDVSGFQNGQHPSLDEWLRERALASEGLSARTYVVCAAEAPNVVVGYYAITTAMEQRLSLPSAKLRRGMPEQIPLMLLARLAVEQRYHGVGLGTDLLADALKRCLTVSEVAGVRAVVTHAIDESAMAFYGRHGFVASPLGEKVMMMPIETVRALFARQP</sequence>